<keyword evidence="4" id="KW-1185">Reference proteome</keyword>
<dbReference type="GO" id="GO:0016787">
    <property type="term" value="F:hydrolase activity"/>
    <property type="evidence" value="ECO:0007669"/>
    <property type="project" value="InterPro"/>
</dbReference>
<dbReference type="EMBL" id="OBEG01000006">
    <property type="protein sequence ID" value="SNY88396.1"/>
    <property type="molecule type" value="Genomic_DNA"/>
</dbReference>
<evidence type="ECO:0000313" key="4">
    <source>
        <dbReference type="Proteomes" id="UP000219565"/>
    </source>
</evidence>
<organism evidence="3 4">
    <name type="scientific">Nocardia amikacinitolerans</name>
    <dbReference type="NCBI Taxonomy" id="756689"/>
    <lineage>
        <taxon>Bacteria</taxon>
        <taxon>Bacillati</taxon>
        <taxon>Actinomycetota</taxon>
        <taxon>Actinomycetes</taxon>
        <taxon>Mycobacteriales</taxon>
        <taxon>Nocardiaceae</taxon>
        <taxon>Nocardia</taxon>
    </lineage>
</organism>
<evidence type="ECO:0000259" key="2">
    <source>
        <dbReference type="Pfam" id="PF04909"/>
    </source>
</evidence>
<dbReference type="GO" id="GO:0016831">
    <property type="term" value="F:carboxy-lyase activity"/>
    <property type="evidence" value="ECO:0007669"/>
    <property type="project" value="InterPro"/>
</dbReference>
<evidence type="ECO:0000256" key="1">
    <source>
        <dbReference type="ARBA" id="ARBA00023239"/>
    </source>
</evidence>
<proteinExistence type="predicted"/>
<dbReference type="PANTHER" id="PTHR21240">
    <property type="entry name" value="2-AMINO-3-CARBOXYLMUCONATE-6-SEMIALDEHYDE DECARBOXYLASE"/>
    <property type="match status" value="1"/>
</dbReference>
<dbReference type="AlphaFoldDB" id="A0A285LXM5"/>
<dbReference type="Gene3D" id="3.20.20.140">
    <property type="entry name" value="Metal-dependent hydrolases"/>
    <property type="match status" value="1"/>
</dbReference>
<sequence length="300" mass="33172">MGNATEYIDFRIRPAGDWKSVDLDGTDSEGYTRIYGDEFTAGRSLTHLVAEMESLNVFGVMQAEWEDGDPVEINQQVHDAVTAHPNRFLGGIATTDPRRPDALEVLKAAHDDLGLKGWNFQPGFLKVAADDPSAAPILAYCQDNGHPVTVHTGINFSETGPISFGNPAAIDNIACAYPELTIVCSHGGWPWVTETLAVLWKHRNVYADFGAIAPKRMVGSKGGWEPVAHWMNTMVADQVLMATDWPMMRHDRLIPELDYLELSPESYRKYTWGNAASLIDKVWGTDLVERRSAAARTESV</sequence>
<dbReference type="OrthoDB" id="1407586at2"/>
<dbReference type="RefSeq" id="WP_097247325.1">
    <property type="nucleotide sequence ID" value="NZ_JAMTCV010000001.1"/>
</dbReference>
<reference evidence="3 4" key="1">
    <citation type="submission" date="2017-09" db="EMBL/GenBank/DDBJ databases">
        <authorList>
            <person name="Ehlers B."/>
            <person name="Leendertz F.H."/>
        </authorList>
    </citation>
    <scope>NUCLEOTIDE SEQUENCE [LARGE SCALE GENOMIC DNA]</scope>
    <source>
        <strain evidence="3 4">DSM 45537</strain>
    </source>
</reference>
<dbReference type="Pfam" id="PF04909">
    <property type="entry name" value="Amidohydro_2"/>
    <property type="match status" value="1"/>
</dbReference>
<dbReference type="InterPro" id="IPR032465">
    <property type="entry name" value="ACMSD"/>
</dbReference>
<protein>
    <recommendedName>
        <fullName evidence="2">Amidohydrolase-related domain-containing protein</fullName>
    </recommendedName>
</protein>
<feature type="domain" description="Amidohydrolase-related" evidence="2">
    <location>
        <begin position="56"/>
        <end position="278"/>
    </location>
</feature>
<name>A0A285LXM5_9NOCA</name>
<gene>
    <name evidence="3" type="ORF">SAMN04244553_5368</name>
</gene>
<evidence type="ECO:0000313" key="3">
    <source>
        <dbReference type="EMBL" id="SNY88396.1"/>
    </source>
</evidence>
<dbReference type="SUPFAM" id="SSF51556">
    <property type="entry name" value="Metallo-dependent hydrolases"/>
    <property type="match status" value="1"/>
</dbReference>
<keyword evidence="1" id="KW-0456">Lyase</keyword>
<dbReference type="InterPro" id="IPR006680">
    <property type="entry name" value="Amidohydro-rel"/>
</dbReference>
<dbReference type="PANTHER" id="PTHR21240:SF19">
    <property type="entry name" value="CATALYTIC_ HYDROLASE"/>
    <property type="match status" value="1"/>
</dbReference>
<dbReference type="Proteomes" id="UP000219565">
    <property type="component" value="Unassembled WGS sequence"/>
</dbReference>
<dbReference type="InterPro" id="IPR032466">
    <property type="entry name" value="Metal_Hydrolase"/>
</dbReference>
<accession>A0A285LXM5</accession>